<keyword evidence="1" id="KW-0812">Transmembrane</keyword>
<sequence length="562" mass="63048">MARRIVRTGIQLFSIALFTFLVIAFLDRNYRVLPNVIHGYMPQHHPGLVVTDITIAKCSSLNPFSSCTLDPSVWQRIDKDLYLGKTWTTSAFLHIKKKHEEELDAEDSVVIDVSVGRLQPEQRESADKWESRTAGLWVRRSTKRKSSDSDDAITDVDVLYGDDATEARDGWAITGTPLLLSGLAHSVHLTVRRGPPREVKKPVPRIPDNGRLKIMQLADLHLSTGVGVCRDAVPDSYQGGKCEADPRTLDFVTKILDEEKPDLVILGGDQVNGETAPDAQSAFFKIAALLIKRKIPYAAIFGNHDDEGSMPRQGQMAFMETLPYSLSQAGPKDVDGVGNYYVEVLARGSSDHSALTIYLLDSHAYTPDERNFPGYDWIKPNQIDWFRKTAESRKKKHNEYTHRHMDIAFVHIPLPEYVEVDNPRKGEWREGVTAPRFNSGFRDALVEQGIVMVSVGHDHANDYCALSQKVGPVAEGQDPAEAPKTPALWMCYAGGVGFGGYGGYNQYHRRVRLFEVDTNEARIKTWKRLEYGDIEMRLDEQIIVDGGKPIDLPEPPKGQRRN</sequence>
<dbReference type="Gene3D" id="3.60.21.10">
    <property type="match status" value="1"/>
</dbReference>
<dbReference type="FunFam" id="3.60.21.10:FF:000054">
    <property type="entry name" value="DCR2p Phosphoesterase"/>
    <property type="match status" value="1"/>
</dbReference>
<organism evidence="3 4">
    <name type="scientific">Sarocladium strictum</name>
    <name type="common">Black bundle disease fungus</name>
    <name type="synonym">Acremonium strictum</name>
    <dbReference type="NCBI Taxonomy" id="5046"/>
    <lineage>
        <taxon>Eukaryota</taxon>
        <taxon>Fungi</taxon>
        <taxon>Dikarya</taxon>
        <taxon>Ascomycota</taxon>
        <taxon>Pezizomycotina</taxon>
        <taxon>Sordariomycetes</taxon>
        <taxon>Hypocreomycetidae</taxon>
        <taxon>Hypocreales</taxon>
        <taxon>Sarocladiaceae</taxon>
        <taxon>Sarocladium</taxon>
    </lineage>
</organism>
<protein>
    <recommendedName>
        <fullName evidence="2">Calcineurin-like phosphoesterase domain-containing protein</fullName>
    </recommendedName>
</protein>
<keyword evidence="4" id="KW-1185">Reference proteome</keyword>
<dbReference type="AlphaFoldDB" id="A0AA39GS28"/>
<dbReference type="GO" id="GO:0004721">
    <property type="term" value="F:phosphoprotein phosphatase activity"/>
    <property type="evidence" value="ECO:0007669"/>
    <property type="project" value="TreeGrafter"/>
</dbReference>
<evidence type="ECO:0000313" key="3">
    <source>
        <dbReference type="EMBL" id="KAK0392081.1"/>
    </source>
</evidence>
<dbReference type="SUPFAM" id="SSF56300">
    <property type="entry name" value="Metallo-dependent phosphatases"/>
    <property type="match status" value="1"/>
</dbReference>
<dbReference type="EMBL" id="JAPDFR010000001">
    <property type="protein sequence ID" value="KAK0392081.1"/>
    <property type="molecule type" value="Genomic_DNA"/>
</dbReference>
<dbReference type="PANTHER" id="PTHR32440">
    <property type="entry name" value="PHOSPHATASE DCR2-RELATED-RELATED"/>
    <property type="match status" value="1"/>
</dbReference>
<dbReference type="Proteomes" id="UP001175261">
    <property type="component" value="Unassembled WGS sequence"/>
</dbReference>
<dbReference type="PANTHER" id="PTHR32440:SF0">
    <property type="entry name" value="PHOSPHATASE DCR2-RELATED"/>
    <property type="match status" value="1"/>
</dbReference>
<accession>A0AA39GS28</accession>
<dbReference type="GO" id="GO:0005737">
    <property type="term" value="C:cytoplasm"/>
    <property type="evidence" value="ECO:0007669"/>
    <property type="project" value="TreeGrafter"/>
</dbReference>
<comment type="caution">
    <text evidence="3">The sequence shown here is derived from an EMBL/GenBank/DDBJ whole genome shotgun (WGS) entry which is preliminary data.</text>
</comment>
<evidence type="ECO:0000256" key="1">
    <source>
        <dbReference type="SAM" id="Phobius"/>
    </source>
</evidence>
<proteinExistence type="predicted"/>
<feature type="transmembrane region" description="Helical" evidence="1">
    <location>
        <begin position="9"/>
        <end position="26"/>
    </location>
</feature>
<dbReference type="InterPro" id="IPR004843">
    <property type="entry name" value="Calcineurin-like_PHP"/>
</dbReference>
<dbReference type="CDD" id="cd07383">
    <property type="entry name" value="MPP_Dcr2"/>
    <property type="match status" value="1"/>
</dbReference>
<evidence type="ECO:0000259" key="2">
    <source>
        <dbReference type="Pfam" id="PF00149"/>
    </source>
</evidence>
<keyword evidence="1" id="KW-1133">Transmembrane helix</keyword>
<reference evidence="3" key="1">
    <citation type="submission" date="2022-10" db="EMBL/GenBank/DDBJ databases">
        <title>Determination and structural analysis of whole genome sequence of Sarocladium strictum F4-1.</title>
        <authorList>
            <person name="Hu L."/>
            <person name="Jiang Y."/>
        </authorList>
    </citation>
    <scope>NUCLEOTIDE SEQUENCE</scope>
    <source>
        <strain evidence="3">F4-1</strain>
    </source>
</reference>
<name>A0AA39GS28_SARSR</name>
<dbReference type="InterPro" id="IPR029052">
    <property type="entry name" value="Metallo-depent_PP-like"/>
</dbReference>
<dbReference type="Pfam" id="PF00149">
    <property type="entry name" value="Metallophos"/>
    <property type="match status" value="1"/>
</dbReference>
<evidence type="ECO:0000313" key="4">
    <source>
        <dbReference type="Proteomes" id="UP001175261"/>
    </source>
</evidence>
<gene>
    <name evidence="3" type="ORF">NLU13_1579</name>
</gene>
<feature type="domain" description="Calcineurin-like phosphoesterase" evidence="2">
    <location>
        <begin position="212"/>
        <end position="460"/>
    </location>
</feature>
<keyword evidence="1" id="KW-0472">Membrane</keyword>